<dbReference type="InterPro" id="IPR027417">
    <property type="entry name" value="P-loop_NTPase"/>
</dbReference>
<feature type="domain" description="ABC transporter" evidence="4">
    <location>
        <begin position="1"/>
        <end position="244"/>
    </location>
</feature>
<dbReference type="EMBL" id="BMAR01000001">
    <property type="protein sequence ID" value="GFR39611.1"/>
    <property type="molecule type" value="Genomic_DNA"/>
</dbReference>
<feature type="non-terminal residue" evidence="5">
    <location>
        <position position="1"/>
    </location>
</feature>
<dbReference type="PROSITE" id="PS50893">
    <property type="entry name" value="ABC_TRANSPORTER_2"/>
    <property type="match status" value="1"/>
</dbReference>
<keyword evidence="2" id="KW-0547">Nucleotide-binding</keyword>
<dbReference type="InterPro" id="IPR003439">
    <property type="entry name" value="ABC_transporter-like_ATP-bd"/>
</dbReference>
<organism evidence="5 6">
    <name type="scientific">Astrephomene gubernaculifera</name>
    <dbReference type="NCBI Taxonomy" id="47775"/>
    <lineage>
        <taxon>Eukaryota</taxon>
        <taxon>Viridiplantae</taxon>
        <taxon>Chlorophyta</taxon>
        <taxon>core chlorophytes</taxon>
        <taxon>Chlorophyceae</taxon>
        <taxon>CS clade</taxon>
        <taxon>Chlamydomonadales</taxon>
        <taxon>Astrephomenaceae</taxon>
        <taxon>Astrephomene</taxon>
    </lineage>
</organism>
<evidence type="ECO:0000313" key="5">
    <source>
        <dbReference type="EMBL" id="GFR39611.1"/>
    </source>
</evidence>
<accession>A0AAD3DD44</accession>
<dbReference type="GO" id="GO:0005524">
    <property type="term" value="F:ATP binding"/>
    <property type="evidence" value="ECO:0007669"/>
    <property type="project" value="UniProtKB-KW"/>
</dbReference>
<keyword evidence="1" id="KW-0813">Transport</keyword>
<reference evidence="5 6" key="1">
    <citation type="journal article" date="2021" name="Sci. Rep.">
        <title>Genome sequencing of the multicellular alga Astrephomene provides insights into convergent evolution of germ-soma differentiation.</title>
        <authorList>
            <person name="Yamashita S."/>
            <person name="Yamamoto K."/>
            <person name="Matsuzaki R."/>
            <person name="Suzuki S."/>
            <person name="Yamaguchi H."/>
            <person name="Hirooka S."/>
            <person name="Minakuchi Y."/>
            <person name="Miyagishima S."/>
            <person name="Kawachi M."/>
            <person name="Toyoda A."/>
            <person name="Nozaki H."/>
        </authorList>
    </citation>
    <scope>NUCLEOTIDE SEQUENCE [LARGE SCALE GENOMIC DNA]</scope>
    <source>
        <strain evidence="5 6">NIES-4017</strain>
    </source>
</reference>
<evidence type="ECO:0000313" key="6">
    <source>
        <dbReference type="Proteomes" id="UP001054857"/>
    </source>
</evidence>
<dbReference type="SUPFAM" id="SSF52540">
    <property type="entry name" value="P-loop containing nucleoside triphosphate hydrolases"/>
    <property type="match status" value="1"/>
</dbReference>
<keyword evidence="3" id="KW-0067">ATP-binding</keyword>
<dbReference type="Proteomes" id="UP001054857">
    <property type="component" value="Unassembled WGS sequence"/>
</dbReference>
<name>A0AAD3DD44_9CHLO</name>
<feature type="non-terminal residue" evidence="5">
    <location>
        <position position="395"/>
    </location>
</feature>
<protein>
    <recommendedName>
        <fullName evidence="4">ABC transporter domain-containing protein</fullName>
    </recommendedName>
</protein>
<dbReference type="InterPro" id="IPR003593">
    <property type="entry name" value="AAA+_ATPase"/>
</dbReference>
<sequence length="395" mass="41900">YDVLDPSDKSKKLRLLSDVSGVFRPGVLTCLMGASGAGKTTLMDVLAGRKTEGFTEGLQVVNGQPKRMSTFARLMGYVEQQDVHCPHATVEEALIFSARLRVAPGVLPPTPGALRAFVRRMMEVVELEPLGGRMIGMGGGMGGLSTEARKRLTIAVELVSNPSVVFMDEPTTGLDARAAMLVMRAVRNTVSTGRTVVCTIHQPNREIMDYFDELLLLKPGGRVIFFGPLGPRQSELVAHLSGVPGVPSYEPHMNPANWMLEVTSPAAEAEMGMDFATIWAESEGARTAERLIQSHMGTAAASSPRDRLTAAPEGDVESAATTATAAAAGSTEGTTAAAAAAASASLDRCSQPLHVQLRVVLGRALLAQWRNTAYNGMRLGITLGLGLVLGTLYWG</sequence>
<evidence type="ECO:0000256" key="2">
    <source>
        <dbReference type="ARBA" id="ARBA00022741"/>
    </source>
</evidence>
<gene>
    <name evidence="5" type="ORF">Agub_g73</name>
</gene>
<evidence type="ECO:0000259" key="4">
    <source>
        <dbReference type="PROSITE" id="PS50893"/>
    </source>
</evidence>
<dbReference type="PANTHER" id="PTHR19241">
    <property type="entry name" value="ATP-BINDING CASSETTE TRANSPORTER"/>
    <property type="match status" value="1"/>
</dbReference>
<dbReference type="Pfam" id="PF00005">
    <property type="entry name" value="ABC_tran"/>
    <property type="match status" value="1"/>
</dbReference>
<dbReference type="AlphaFoldDB" id="A0AAD3DD44"/>
<evidence type="ECO:0000256" key="1">
    <source>
        <dbReference type="ARBA" id="ARBA00022448"/>
    </source>
</evidence>
<comment type="caution">
    <text evidence="5">The sequence shown here is derived from an EMBL/GenBank/DDBJ whole genome shotgun (WGS) entry which is preliminary data.</text>
</comment>
<proteinExistence type="predicted"/>
<dbReference type="SMART" id="SM00382">
    <property type="entry name" value="AAA"/>
    <property type="match status" value="1"/>
</dbReference>
<dbReference type="GO" id="GO:0016887">
    <property type="term" value="F:ATP hydrolysis activity"/>
    <property type="evidence" value="ECO:0007669"/>
    <property type="project" value="InterPro"/>
</dbReference>
<evidence type="ECO:0000256" key="3">
    <source>
        <dbReference type="ARBA" id="ARBA00022840"/>
    </source>
</evidence>
<keyword evidence="6" id="KW-1185">Reference proteome</keyword>
<dbReference type="Gene3D" id="3.40.50.300">
    <property type="entry name" value="P-loop containing nucleotide triphosphate hydrolases"/>
    <property type="match status" value="1"/>
</dbReference>